<dbReference type="RefSeq" id="WP_201634765.1">
    <property type="nucleotide sequence ID" value="NZ_CP068046.1"/>
</dbReference>
<dbReference type="InterPro" id="IPR027417">
    <property type="entry name" value="P-loop_NTPase"/>
</dbReference>
<proteinExistence type="predicted"/>
<feature type="domain" description="ATPase AAA-type core" evidence="1">
    <location>
        <begin position="47"/>
        <end position="361"/>
    </location>
</feature>
<dbReference type="SUPFAM" id="SSF52540">
    <property type="entry name" value="P-loop containing nucleoside triphosphate hydrolases"/>
    <property type="match status" value="1"/>
</dbReference>
<dbReference type="Gene3D" id="3.40.50.300">
    <property type="entry name" value="P-loop containing nucleotide triphosphate hydrolases"/>
    <property type="match status" value="1"/>
</dbReference>
<dbReference type="PANTHER" id="PTHR40396">
    <property type="entry name" value="ATPASE-LIKE PROTEIN"/>
    <property type="match status" value="1"/>
</dbReference>
<dbReference type="InterPro" id="IPR003959">
    <property type="entry name" value="ATPase_AAA_core"/>
</dbReference>
<evidence type="ECO:0000313" key="3">
    <source>
        <dbReference type="Proteomes" id="UP000595857"/>
    </source>
</evidence>
<keyword evidence="3" id="KW-1185">Reference proteome</keyword>
<gene>
    <name evidence="2" type="ORF">JI748_02530</name>
</gene>
<dbReference type="GO" id="GO:0005524">
    <property type="term" value="F:ATP binding"/>
    <property type="evidence" value="ECO:0007669"/>
    <property type="project" value="UniProtKB-KW"/>
</dbReference>
<sequence length="436" mass="48730">MLIEFSVSNFQSIAEQQTLSMLPAKGSSYLLETGNPYYPNVLRIGGLFGANGSGKTSFLNAIQTFQNIVVNSAKYTAGDKIPVTPFKLDESLRGSPTSFEIIFKGLVSSDVWRYGITLDGERVHKEWLYQRTADTGRERKTFVRNGQTISATKSLGLSKALLERVTGKNQLLLSKLEQFSGEDEIPAMVWIKLFLRPVLSSSNWFQSVTGRKLLTEQHSSQITELLKSIGMNFESIRLKERSVVENSPEETAIMTGDKHIYSHSSGGMAYYLELEFERRDRSGSSQPIYFHEESLGTRALFGIAGILVDVIRMGMTIVVDELNQSFHPEFLRLIVELFRSPEANFDSAQLIFSAHDTSVMSILERDELWITEKQPDGATHLYSLAELGTAKAGGPRRRGVFGKHYLENKYGGLPEIDLIRAVKAMKSLESSDAQEA</sequence>
<reference evidence="2 3" key="1">
    <citation type="submission" date="2021-01" db="EMBL/GenBank/DDBJ databases">
        <title>Genome seq and assembly of Devosia sp. LEGU1.</title>
        <authorList>
            <person name="Chhetri G."/>
        </authorList>
    </citation>
    <scope>NUCLEOTIDE SEQUENCE [LARGE SCALE GENOMIC DNA]</scope>
    <source>
        <strain evidence="2 3">LEGU1</strain>
    </source>
</reference>
<dbReference type="PANTHER" id="PTHR40396:SF1">
    <property type="entry name" value="ATPASE AAA-TYPE CORE DOMAIN-CONTAINING PROTEIN"/>
    <property type="match status" value="1"/>
</dbReference>
<organism evidence="2 3">
    <name type="scientific">Devosia rhizoryzae</name>
    <dbReference type="NCBI Taxonomy" id="2774137"/>
    <lineage>
        <taxon>Bacteria</taxon>
        <taxon>Pseudomonadati</taxon>
        <taxon>Pseudomonadota</taxon>
        <taxon>Alphaproteobacteria</taxon>
        <taxon>Hyphomicrobiales</taxon>
        <taxon>Devosiaceae</taxon>
        <taxon>Devosia</taxon>
    </lineage>
</organism>
<accession>A0ABX7CD78</accession>
<name>A0ABX7CD78_9HYPH</name>
<keyword evidence="2" id="KW-0547">Nucleotide-binding</keyword>
<dbReference type="EMBL" id="CP068046">
    <property type="protein sequence ID" value="QQR39911.1"/>
    <property type="molecule type" value="Genomic_DNA"/>
</dbReference>
<keyword evidence="2" id="KW-0067">ATP-binding</keyword>
<protein>
    <submittedName>
        <fullName evidence="2">ATP-binding protein</fullName>
    </submittedName>
</protein>
<evidence type="ECO:0000313" key="2">
    <source>
        <dbReference type="EMBL" id="QQR39911.1"/>
    </source>
</evidence>
<dbReference type="Proteomes" id="UP000595857">
    <property type="component" value="Chromosome"/>
</dbReference>
<evidence type="ECO:0000259" key="1">
    <source>
        <dbReference type="Pfam" id="PF13304"/>
    </source>
</evidence>
<dbReference type="Pfam" id="PF13304">
    <property type="entry name" value="AAA_21"/>
    <property type="match status" value="1"/>
</dbReference>